<sequence length="492" mass="55855">MNGRGGVPKGSQILSGLAENVGLETDHLNFLVSQFAALLLSTLYRTVLHPKRASTQVRHAFGLIVGLCLGYFCFGFQAVHLAGLPTLCYVVMVTQNPHIMHGMVLTVALLYLSCIHIHRIIYDYGSCGLDISGPLMVITQKVSSLTFSLHDGLTKAQDDMTNNQQYHAIYKTPNVLEYFSYCLMFPSVMAGPLIFYNDYIDFIEGNSYIKIPHGSQSQEVVNEPNPIKAVIKKVIIALFCAFIFIKFLPRFPISRVKEQNFVENTSMGYKFWYLTVSTTLVRFKYYFAWTMADAICNNSGLGFSGYAEEESEQWNKVSNVDILQFEFATSLKQAIEAWNKGTNAWLRMIVYERVIGYPTVATYLLSALWHGFYPGYYLTFLSGALFTFASRQVRRHVRNYFMESREAKLLYDLITFAVTHFVLAYITFPFVSLEFYSSIVLYNKMFWCLHIGAAVALIFVPKFVPRMETRDLTSKGGIAQALRQAGPYSQND</sequence>
<dbReference type="InterPro" id="IPR004299">
    <property type="entry name" value="MBOAT_fam"/>
</dbReference>
<dbReference type="EMBL" id="OU900096">
    <property type="protein sequence ID" value="CAG9860475.1"/>
    <property type="molecule type" value="Genomic_DNA"/>
</dbReference>
<accession>A0A9N9XSP0</accession>
<organism evidence="8 9">
    <name type="scientific">Phyllotreta striolata</name>
    <name type="common">Striped flea beetle</name>
    <name type="synonym">Crioceris striolata</name>
    <dbReference type="NCBI Taxonomy" id="444603"/>
    <lineage>
        <taxon>Eukaryota</taxon>
        <taxon>Metazoa</taxon>
        <taxon>Ecdysozoa</taxon>
        <taxon>Arthropoda</taxon>
        <taxon>Hexapoda</taxon>
        <taxon>Insecta</taxon>
        <taxon>Pterygota</taxon>
        <taxon>Neoptera</taxon>
        <taxon>Endopterygota</taxon>
        <taxon>Coleoptera</taxon>
        <taxon>Polyphaga</taxon>
        <taxon>Cucujiformia</taxon>
        <taxon>Chrysomeloidea</taxon>
        <taxon>Chrysomelidae</taxon>
        <taxon>Galerucinae</taxon>
        <taxon>Alticini</taxon>
        <taxon>Phyllotreta</taxon>
    </lineage>
</organism>
<keyword evidence="2" id="KW-0808">Transferase</keyword>
<feature type="transmembrane region" description="Helical" evidence="7">
    <location>
        <begin position="440"/>
        <end position="460"/>
    </location>
</feature>
<evidence type="ECO:0000256" key="6">
    <source>
        <dbReference type="ARBA" id="ARBA00023315"/>
    </source>
</evidence>
<feature type="transmembrane region" description="Helical" evidence="7">
    <location>
        <begin position="230"/>
        <end position="248"/>
    </location>
</feature>
<feature type="transmembrane region" description="Helical" evidence="7">
    <location>
        <begin position="99"/>
        <end position="117"/>
    </location>
</feature>
<dbReference type="PANTHER" id="PTHR13906">
    <property type="entry name" value="PORCUPINE"/>
    <property type="match status" value="1"/>
</dbReference>
<feature type="transmembrane region" description="Helical" evidence="7">
    <location>
        <begin position="60"/>
        <end position="79"/>
    </location>
</feature>
<keyword evidence="5 7" id="KW-0472">Membrane</keyword>
<feature type="transmembrane region" description="Helical" evidence="7">
    <location>
        <begin position="409"/>
        <end position="428"/>
    </location>
</feature>
<feature type="transmembrane region" description="Helical" evidence="7">
    <location>
        <begin position="269"/>
        <end position="287"/>
    </location>
</feature>
<keyword evidence="4 7" id="KW-1133">Transmembrane helix</keyword>
<dbReference type="InterPro" id="IPR049941">
    <property type="entry name" value="LPLAT_7/PORCN-like"/>
</dbReference>
<feature type="transmembrane region" description="Helical" evidence="7">
    <location>
        <begin position="367"/>
        <end position="388"/>
    </location>
</feature>
<evidence type="ECO:0000256" key="5">
    <source>
        <dbReference type="ARBA" id="ARBA00023136"/>
    </source>
</evidence>
<dbReference type="GO" id="GO:0016746">
    <property type="term" value="F:acyltransferase activity"/>
    <property type="evidence" value="ECO:0007669"/>
    <property type="project" value="UniProtKB-KW"/>
</dbReference>
<reference evidence="8" key="1">
    <citation type="submission" date="2022-01" db="EMBL/GenBank/DDBJ databases">
        <authorList>
            <person name="King R."/>
        </authorList>
    </citation>
    <scope>NUCLEOTIDE SEQUENCE</scope>
</reference>
<keyword evidence="3 7" id="KW-0812">Transmembrane</keyword>
<proteinExistence type="predicted"/>
<feature type="transmembrane region" description="Helical" evidence="7">
    <location>
        <begin position="178"/>
        <end position="196"/>
    </location>
</feature>
<evidence type="ECO:0000256" key="2">
    <source>
        <dbReference type="ARBA" id="ARBA00022679"/>
    </source>
</evidence>
<evidence type="ECO:0000256" key="1">
    <source>
        <dbReference type="ARBA" id="ARBA00004141"/>
    </source>
</evidence>
<dbReference type="AlphaFoldDB" id="A0A9N9XSP0"/>
<name>A0A9N9XSP0_PHYSR</name>
<comment type="subcellular location">
    <subcellularLocation>
        <location evidence="1">Membrane</location>
        <topology evidence="1">Multi-pass membrane protein</topology>
    </subcellularLocation>
</comment>
<evidence type="ECO:0000256" key="4">
    <source>
        <dbReference type="ARBA" id="ARBA00022989"/>
    </source>
</evidence>
<evidence type="ECO:0000313" key="8">
    <source>
        <dbReference type="EMBL" id="CAG9860475.1"/>
    </source>
</evidence>
<dbReference type="Proteomes" id="UP001153712">
    <property type="component" value="Chromosome 3"/>
</dbReference>
<gene>
    <name evidence="8" type="ORF">PHYEVI_LOCUS6828</name>
</gene>
<dbReference type="PANTHER" id="PTHR13906:SF4">
    <property type="entry name" value="LYSOPHOSPHOLIPID ACYLTRANSFERASE 6"/>
    <property type="match status" value="1"/>
</dbReference>
<dbReference type="GO" id="GO:0030258">
    <property type="term" value="P:lipid modification"/>
    <property type="evidence" value="ECO:0007669"/>
    <property type="project" value="TreeGrafter"/>
</dbReference>
<dbReference type="GO" id="GO:0016020">
    <property type="term" value="C:membrane"/>
    <property type="evidence" value="ECO:0007669"/>
    <property type="project" value="UniProtKB-SubCell"/>
</dbReference>
<evidence type="ECO:0000256" key="7">
    <source>
        <dbReference type="SAM" id="Phobius"/>
    </source>
</evidence>
<protein>
    <submittedName>
        <fullName evidence="8">Uncharacterized protein</fullName>
    </submittedName>
</protein>
<evidence type="ECO:0000313" key="9">
    <source>
        <dbReference type="Proteomes" id="UP001153712"/>
    </source>
</evidence>
<keyword evidence="9" id="KW-1185">Reference proteome</keyword>
<evidence type="ECO:0000256" key="3">
    <source>
        <dbReference type="ARBA" id="ARBA00022692"/>
    </source>
</evidence>
<dbReference type="Pfam" id="PF03062">
    <property type="entry name" value="MBOAT"/>
    <property type="match status" value="1"/>
</dbReference>
<feature type="transmembrane region" description="Helical" evidence="7">
    <location>
        <begin position="30"/>
        <end position="48"/>
    </location>
</feature>
<keyword evidence="6" id="KW-0012">Acyltransferase</keyword>
<dbReference type="OrthoDB" id="286734at2759"/>